<dbReference type="PANTHER" id="PTHR37162:SF10">
    <property type="entry name" value="DUF4371 DOMAIN-CONTAINING PROTEIN"/>
    <property type="match status" value="1"/>
</dbReference>
<organism evidence="1 2">
    <name type="scientific">Cinara cedri</name>
    <dbReference type="NCBI Taxonomy" id="506608"/>
    <lineage>
        <taxon>Eukaryota</taxon>
        <taxon>Metazoa</taxon>
        <taxon>Ecdysozoa</taxon>
        <taxon>Arthropoda</taxon>
        <taxon>Hexapoda</taxon>
        <taxon>Insecta</taxon>
        <taxon>Pterygota</taxon>
        <taxon>Neoptera</taxon>
        <taxon>Paraneoptera</taxon>
        <taxon>Hemiptera</taxon>
        <taxon>Sternorrhyncha</taxon>
        <taxon>Aphidomorpha</taxon>
        <taxon>Aphidoidea</taxon>
        <taxon>Aphididae</taxon>
        <taxon>Lachninae</taxon>
        <taxon>Cinara</taxon>
    </lineage>
</organism>
<dbReference type="AlphaFoldDB" id="A0A5E4M1U4"/>
<gene>
    <name evidence="1" type="ORF">CINCED_3A016852</name>
</gene>
<dbReference type="PANTHER" id="PTHR37162">
    <property type="entry name" value="HAT FAMILY DIMERISATION DOMAINCONTAINING PROTEIN-RELATED"/>
    <property type="match status" value="1"/>
</dbReference>
<dbReference type="EMBL" id="CABPRJ010000020">
    <property type="protein sequence ID" value="VVC25789.1"/>
    <property type="molecule type" value="Genomic_DNA"/>
</dbReference>
<dbReference type="InterPro" id="IPR012337">
    <property type="entry name" value="RNaseH-like_sf"/>
</dbReference>
<name>A0A5E4M1U4_9HEMI</name>
<dbReference type="SUPFAM" id="SSF53098">
    <property type="entry name" value="Ribonuclease H-like"/>
    <property type="match status" value="1"/>
</dbReference>
<accession>A0A5E4M1U4</accession>
<sequence>MDCTTALIKKFSCARTKCESIILNVLAPFAMDQIKDELKAVNFVTTKISGIGCAAHILHNAMQTSTDILPIDVKCIVNKIFQYFYIYTARVEVLKEFCDFTNTQYKNLLGSVKTRWLPLQPAVSRTIEMYPALKLFFDTQDKCPTIFKSFFSDPVAIIWLHFIQSQLKVVCDTIKRIERDNISACEWGNSFEELKIFRWTQLINCPTWNDIQKSLTFILQNNKQTGWNVDEDILFDEYNHVVNVINENLKEWQNKYVCVEERWCAIYKILNSKSILINNFWNIVEYSLAMPETNSAIERVFFITNVLWTDEKNRFLVPTIKSIIILKNHFKKYLCNDFYDFLLTQPKLLNAISSSQKYSNDTFDNKGHDEQSTSTQ</sequence>
<keyword evidence="2" id="KW-1185">Reference proteome</keyword>
<protein>
    <submittedName>
        <fullName evidence="1">Ribonuclease H-like domain</fullName>
    </submittedName>
</protein>
<dbReference type="Proteomes" id="UP000325440">
    <property type="component" value="Unassembled WGS sequence"/>
</dbReference>
<evidence type="ECO:0000313" key="2">
    <source>
        <dbReference type="Proteomes" id="UP000325440"/>
    </source>
</evidence>
<dbReference type="OrthoDB" id="6623381at2759"/>
<proteinExistence type="predicted"/>
<evidence type="ECO:0000313" key="1">
    <source>
        <dbReference type="EMBL" id="VVC25789.1"/>
    </source>
</evidence>
<reference evidence="1 2" key="1">
    <citation type="submission" date="2019-08" db="EMBL/GenBank/DDBJ databases">
        <authorList>
            <person name="Alioto T."/>
            <person name="Alioto T."/>
            <person name="Gomez Garrido J."/>
        </authorList>
    </citation>
    <scope>NUCLEOTIDE SEQUENCE [LARGE SCALE GENOMIC DNA]</scope>
</reference>